<dbReference type="EMBL" id="DVMJ01000072">
    <property type="protein sequence ID" value="HIU14117.1"/>
    <property type="molecule type" value="Genomic_DNA"/>
</dbReference>
<comment type="function">
    <text evidence="10">Component of the acetyl coenzyme A carboxylase (ACC) complex. First, biotin carboxylase catalyzes the carboxylation of biotin on its carrier protein (BCCP) and then the CO(2) group is transferred by the carboxyltransferase to acetyl-CoA to form malonyl-CoA.</text>
</comment>
<dbReference type="SUPFAM" id="SSF52096">
    <property type="entry name" value="ClpP/crotonase"/>
    <property type="match status" value="1"/>
</dbReference>
<evidence type="ECO:0000256" key="4">
    <source>
        <dbReference type="ARBA" id="ARBA00022741"/>
    </source>
</evidence>
<comment type="pathway">
    <text evidence="1 10">Lipid metabolism; malonyl-CoA biosynthesis; malonyl-CoA from acetyl-CoA: step 1/1.</text>
</comment>
<evidence type="ECO:0000256" key="8">
    <source>
        <dbReference type="ARBA" id="ARBA00023160"/>
    </source>
</evidence>
<dbReference type="GO" id="GO:0016743">
    <property type="term" value="F:carboxyl- or carbamoyltransferase activity"/>
    <property type="evidence" value="ECO:0007669"/>
    <property type="project" value="UniProtKB-UniRule"/>
</dbReference>
<comment type="subunit">
    <text evidence="10">Acetyl-CoA carboxylase is a heterohexamer composed of biotin carboxyl carrier protein (AccB), biotin carboxylase (AccC) and two subunits each of ACCase subunit alpha (AccA) and ACCase subunit beta (AccD).</text>
</comment>
<dbReference type="PRINTS" id="PR01069">
    <property type="entry name" value="ACCCTRFRASEA"/>
</dbReference>
<evidence type="ECO:0000256" key="9">
    <source>
        <dbReference type="ARBA" id="ARBA00049152"/>
    </source>
</evidence>
<keyword evidence="2 10" id="KW-0444">Lipid biosynthesis</keyword>
<evidence type="ECO:0000313" key="13">
    <source>
        <dbReference type="EMBL" id="HIU14117.1"/>
    </source>
</evidence>
<keyword evidence="4 10" id="KW-0547">Nucleotide-binding</keyword>
<keyword evidence="8 10" id="KW-0275">Fatty acid biosynthesis</keyword>
<evidence type="ECO:0000256" key="7">
    <source>
        <dbReference type="ARBA" id="ARBA00023098"/>
    </source>
</evidence>
<sequence>MSLDKGLQALEELEQQILQENDEAKKAELTRSKEALYQETFTNLSAYDRVKLARDVNRPNVEDFISHLFDDFMELHGDRGGMDDRAVIGGLAFFRGRPVTVIGHRKGHTTQQNIEARFGMASPEGYRKALRLMEQANKFHRPIICFVDTPGAYPGDEAEMHGQGEAIARCLREMFLLEVPIITIVIGEGGSGGALAFSIADRIVMLENAVYSVLSPEGFASILYKDASKANEVCELMKMTARDLYELKIADHLIREPLGSLSRHEGRVYVELSHYLQETLDELTKMKKDDLLEARYAKFRRIGQMKS</sequence>
<reference evidence="13" key="1">
    <citation type="submission" date="2020-10" db="EMBL/GenBank/DDBJ databases">
        <authorList>
            <person name="Gilroy R."/>
        </authorList>
    </citation>
    <scope>NUCLEOTIDE SEQUENCE</scope>
    <source>
        <strain evidence="13">CHK195-11698</strain>
    </source>
</reference>
<keyword evidence="10" id="KW-0963">Cytoplasm</keyword>
<keyword evidence="6 10" id="KW-0067">ATP-binding</keyword>
<organism evidence="13 14">
    <name type="scientific">Candidatus Fimiplasma intestinipullorum</name>
    <dbReference type="NCBI Taxonomy" id="2840825"/>
    <lineage>
        <taxon>Bacteria</taxon>
        <taxon>Bacillati</taxon>
        <taxon>Bacillota</taxon>
        <taxon>Clostridia</taxon>
        <taxon>Eubacteriales</taxon>
        <taxon>Candidatus Fimiplasma</taxon>
    </lineage>
</organism>
<evidence type="ECO:0000256" key="6">
    <source>
        <dbReference type="ARBA" id="ARBA00022840"/>
    </source>
</evidence>
<evidence type="ECO:0000256" key="3">
    <source>
        <dbReference type="ARBA" id="ARBA00022679"/>
    </source>
</evidence>
<dbReference type="GO" id="GO:0009317">
    <property type="term" value="C:acetyl-CoA carboxylase complex"/>
    <property type="evidence" value="ECO:0007669"/>
    <property type="project" value="InterPro"/>
</dbReference>
<evidence type="ECO:0000256" key="10">
    <source>
        <dbReference type="HAMAP-Rule" id="MF_00823"/>
    </source>
</evidence>
<dbReference type="Pfam" id="PF03255">
    <property type="entry name" value="ACCA"/>
    <property type="match status" value="1"/>
</dbReference>
<name>A0A9D1HNW3_9FIRM</name>
<gene>
    <name evidence="10" type="primary">accA</name>
    <name evidence="13" type="ORF">IAD15_08620</name>
</gene>
<keyword evidence="5 10" id="KW-0276">Fatty acid metabolism</keyword>
<keyword evidence="11" id="KW-0175">Coiled coil</keyword>
<comment type="catalytic activity">
    <reaction evidence="9 10">
        <text>N(6)-carboxybiotinyl-L-lysyl-[protein] + acetyl-CoA = N(6)-biotinyl-L-lysyl-[protein] + malonyl-CoA</text>
        <dbReference type="Rhea" id="RHEA:54728"/>
        <dbReference type="Rhea" id="RHEA-COMP:10505"/>
        <dbReference type="Rhea" id="RHEA-COMP:10506"/>
        <dbReference type="ChEBI" id="CHEBI:57288"/>
        <dbReference type="ChEBI" id="CHEBI:57384"/>
        <dbReference type="ChEBI" id="CHEBI:83144"/>
        <dbReference type="ChEBI" id="CHEBI:83145"/>
        <dbReference type="EC" id="2.1.3.15"/>
    </reaction>
</comment>
<dbReference type="PANTHER" id="PTHR42853">
    <property type="entry name" value="ACETYL-COENZYME A CARBOXYLASE CARBOXYL TRANSFERASE SUBUNIT ALPHA"/>
    <property type="match status" value="1"/>
</dbReference>
<reference evidence="13" key="2">
    <citation type="journal article" date="2021" name="PeerJ">
        <title>Extensive microbial diversity within the chicken gut microbiome revealed by metagenomics and culture.</title>
        <authorList>
            <person name="Gilroy R."/>
            <person name="Ravi A."/>
            <person name="Getino M."/>
            <person name="Pursley I."/>
            <person name="Horton D.L."/>
            <person name="Alikhan N.F."/>
            <person name="Baker D."/>
            <person name="Gharbi K."/>
            <person name="Hall N."/>
            <person name="Watson M."/>
            <person name="Adriaenssens E.M."/>
            <person name="Foster-Nyarko E."/>
            <person name="Jarju S."/>
            <person name="Secka A."/>
            <person name="Antonio M."/>
            <person name="Oren A."/>
            <person name="Chaudhuri R.R."/>
            <person name="La Ragione R."/>
            <person name="Hildebrand F."/>
            <person name="Pallen M.J."/>
        </authorList>
    </citation>
    <scope>NUCLEOTIDE SEQUENCE</scope>
    <source>
        <strain evidence="13">CHK195-11698</strain>
    </source>
</reference>
<evidence type="ECO:0000256" key="2">
    <source>
        <dbReference type="ARBA" id="ARBA00022516"/>
    </source>
</evidence>
<dbReference type="Gene3D" id="3.90.226.10">
    <property type="entry name" value="2-enoyl-CoA Hydratase, Chain A, domain 1"/>
    <property type="match status" value="1"/>
</dbReference>
<dbReference type="PROSITE" id="PS50989">
    <property type="entry name" value="COA_CT_CTER"/>
    <property type="match status" value="1"/>
</dbReference>
<dbReference type="InterPro" id="IPR011763">
    <property type="entry name" value="COA_CT_C"/>
</dbReference>
<evidence type="ECO:0000259" key="12">
    <source>
        <dbReference type="PROSITE" id="PS50989"/>
    </source>
</evidence>
<dbReference type="GO" id="GO:0003989">
    <property type="term" value="F:acetyl-CoA carboxylase activity"/>
    <property type="evidence" value="ECO:0007669"/>
    <property type="project" value="InterPro"/>
</dbReference>
<dbReference type="InterPro" id="IPR029045">
    <property type="entry name" value="ClpP/crotonase-like_dom_sf"/>
</dbReference>
<protein>
    <recommendedName>
        <fullName evidence="10">Acetyl-coenzyme A carboxylase carboxyl transferase subunit alpha</fullName>
        <shortName evidence="10">ACCase subunit alpha</shortName>
        <shortName evidence="10">Acetyl-CoA carboxylase carboxyltransferase subunit alpha</shortName>
        <ecNumber evidence="10">2.1.3.15</ecNumber>
    </recommendedName>
</protein>
<evidence type="ECO:0000256" key="1">
    <source>
        <dbReference type="ARBA" id="ARBA00004956"/>
    </source>
</evidence>
<dbReference type="Proteomes" id="UP000824175">
    <property type="component" value="Unassembled WGS sequence"/>
</dbReference>
<dbReference type="GO" id="GO:0006633">
    <property type="term" value="P:fatty acid biosynthetic process"/>
    <property type="evidence" value="ECO:0007669"/>
    <property type="project" value="UniProtKB-KW"/>
</dbReference>
<dbReference type="EC" id="2.1.3.15" evidence="10"/>
<dbReference type="NCBIfam" id="TIGR00513">
    <property type="entry name" value="accA"/>
    <property type="match status" value="1"/>
</dbReference>
<accession>A0A9D1HNW3</accession>
<keyword evidence="7 10" id="KW-0443">Lipid metabolism</keyword>
<feature type="domain" description="CoA carboxyltransferase C-terminal" evidence="12">
    <location>
        <begin position="28"/>
        <end position="282"/>
    </location>
</feature>
<dbReference type="NCBIfam" id="NF041504">
    <property type="entry name" value="AccA_sub"/>
    <property type="match status" value="1"/>
</dbReference>
<dbReference type="HAMAP" id="MF_00823">
    <property type="entry name" value="AcetylCoA_CT_alpha"/>
    <property type="match status" value="1"/>
</dbReference>
<keyword evidence="13" id="KW-0436">Ligase</keyword>
<dbReference type="AlphaFoldDB" id="A0A9D1HNW3"/>
<evidence type="ECO:0000313" key="14">
    <source>
        <dbReference type="Proteomes" id="UP000824175"/>
    </source>
</evidence>
<evidence type="ECO:0000256" key="11">
    <source>
        <dbReference type="SAM" id="Coils"/>
    </source>
</evidence>
<feature type="coiled-coil region" evidence="11">
    <location>
        <begin position="3"/>
        <end position="30"/>
    </location>
</feature>
<comment type="similarity">
    <text evidence="10">Belongs to the AccA family.</text>
</comment>
<dbReference type="NCBIfam" id="NF004344">
    <property type="entry name" value="PRK05724.1"/>
    <property type="match status" value="1"/>
</dbReference>
<comment type="caution">
    <text evidence="13">The sequence shown here is derived from an EMBL/GenBank/DDBJ whole genome shotgun (WGS) entry which is preliminary data.</text>
</comment>
<dbReference type="GO" id="GO:2001295">
    <property type="term" value="P:malonyl-CoA biosynthetic process"/>
    <property type="evidence" value="ECO:0007669"/>
    <property type="project" value="UniProtKB-UniRule"/>
</dbReference>
<comment type="subcellular location">
    <subcellularLocation>
        <location evidence="10">Cytoplasm</location>
    </subcellularLocation>
</comment>
<proteinExistence type="inferred from homology"/>
<evidence type="ECO:0000256" key="5">
    <source>
        <dbReference type="ARBA" id="ARBA00022832"/>
    </source>
</evidence>
<keyword evidence="3 10" id="KW-0808">Transferase</keyword>
<dbReference type="PANTHER" id="PTHR42853:SF3">
    <property type="entry name" value="ACETYL-COENZYME A CARBOXYLASE CARBOXYL TRANSFERASE SUBUNIT ALPHA, CHLOROPLASTIC"/>
    <property type="match status" value="1"/>
</dbReference>
<dbReference type="InterPro" id="IPR001095">
    <property type="entry name" value="Acetyl_CoA_COase_a_su"/>
</dbReference>
<dbReference type="GO" id="GO:0005524">
    <property type="term" value="F:ATP binding"/>
    <property type="evidence" value="ECO:0007669"/>
    <property type="project" value="UniProtKB-KW"/>
</dbReference>